<proteinExistence type="predicted"/>
<name>A0A0P6X4K1_9CHLR</name>
<dbReference type="PANTHER" id="PTHR35090">
    <property type="entry name" value="DNA-DIRECTED RNA POLYMERASE SUBUNIT I"/>
    <property type="match status" value="1"/>
</dbReference>
<dbReference type="InterPro" id="IPR024096">
    <property type="entry name" value="NO_sig/Golgi_transp_ligand-bd"/>
</dbReference>
<protein>
    <recommendedName>
        <fullName evidence="1">4-vinyl reductase 4VR domain-containing protein</fullName>
    </recommendedName>
</protein>
<sequence length="225" mass="24687">MIARLSALRLLVGHPGMLAILRRAGLTDSLAGLLVNNWEKTFPYAAYQKIIAAVREIYGERGYRALAYRAGKNSFAETFGGLPAVKTAKEQLAQMGDERLRLHLAMQTLAEAMEGTSIQRVEVSLRGLSASLRVDFCFECWDSPLTHEPICYGLVGSARGALAYLLGRDDYLVREVHCTAAGDDFCELEIKPPPEAMRGRGLGQTGFLTLPPDLRAGVDEDTQEQ</sequence>
<comment type="caution">
    <text evidence="2">The sequence shown here is derived from an EMBL/GenBank/DDBJ whole genome shotgun (WGS) entry which is preliminary data.</text>
</comment>
<dbReference type="Proteomes" id="UP000050417">
    <property type="component" value="Unassembled WGS sequence"/>
</dbReference>
<dbReference type="AlphaFoldDB" id="A0A0P6X4K1"/>
<dbReference type="SMART" id="SM00989">
    <property type="entry name" value="V4R"/>
    <property type="match status" value="1"/>
</dbReference>
<dbReference type="PANTHER" id="PTHR35090:SF2">
    <property type="entry name" value="ARSR FAMILY TRANSCRIPTIONAL REGULATOR"/>
    <property type="match status" value="1"/>
</dbReference>
<evidence type="ECO:0000313" key="3">
    <source>
        <dbReference type="Proteomes" id="UP000050417"/>
    </source>
</evidence>
<dbReference type="InterPro" id="IPR004096">
    <property type="entry name" value="V4R"/>
</dbReference>
<evidence type="ECO:0000313" key="2">
    <source>
        <dbReference type="EMBL" id="KPL76558.1"/>
    </source>
</evidence>
<organism evidence="2 3">
    <name type="scientific">Ornatilinea apprima</name>
    <dbReference type="NCBI Taxonomy" id="1134406"/>
    <lineage>
        <taxon>Bacteria</taxon>
        <taxon>Bacillati</taxon>
        <taxon>Chloroflexota</taxon>
        <taxon>Anaerolineae</taxon>
        <taxon>Anaerolineales</taxon>
        <taxon>Anaerolineaceae</taxon>
        <taxon>Ornatilinea</taxon>
    </lineage>
</organism>
<dbReference type="STRING" id="1134406.ADN00_11415"/>
<dbReference type="SUPFAM" id="SSF111126">
    <property type="entry name" value="Ligand-binding domain in the NO signalling and Golgi transport"/>
    <property type="match status" value="1"/>
</dbReference>
<gene>
    <name evidence="2" type="ORF">ADN00_11415</name>
</gene>
<dbReference type="Gene3D" id="3.30.1380.20">
    <property type="entry name" value="Trafficking protein particle complex subunit 3"/>
    <property type="match status" value="1"/>
</dbReference>
<dbReference type="EMBL" id="LGCL01000025">
    <property type="protein sequence ID" value="KPL76558.1"/>
    <property type="molecule type" value="Genomic_DNA"/>
</dbReference>
<reference evidence="2 3" key="1">
    <citation type="submission" date="2015-07" db="EMBL/GenBank/DDBJ databases">
        <title>Genome sequence of Ornatilinea apprima DSM 23815.</title>
        <authorList>
            <person name="Hemp J."/>
            <person name="Ward L.M."/>
            <person name="Pace L.A."/>
            <person name="Fischer W.W."/>
        </authorList>
    </citation>
    <scope>NUCLEOTIDE SEQUENCE [LARGE SCALE GENOMIC DNA]</scope>
    <source>
        <strain evidence="2 3">P3M-1</strain>
    </source>
</reference>
<accession>A0A0P6X4K1</accession>
<evidence type="ECO:0000259" key="1">
    <source>
        <dbReference type="SMART" id="SM00989"/>
    </source>
</evidence>
<keyword evidence="3" id="KW-1185">Reference proteome</keyword>
<dbReference type="Pfam" id="PF02830">
    <property type="entry name" value="V4R"/>
    <property type="match status" value="1"/>
</dbReference>
<feature type="domain" description="4-vinyl reductase 4VR" evidence="1">
    <location>
        <begin position="129"/>
        <end position="192"/>
    </location>
</feature>